<reference evidence="2 3" key="1">
    <citation type="submission" date="2018-04" db="EMBL/GenBank/DDBJ databases">
        <authorList>
            <person name="Vogel A."/>
        </authorList>
    </citation>
    <scope>NUCLEOTIDE SEQUENCE [LARGE SCALE GENOMIC DNA]</scope>
</reference>
<evidence type="ECO:0000313" key="3">
    <source>
        <dbReference type="Proteomes" id="UP000595140"/>
    </source>
</evidence>
<protein>
    <submittedName>
        <fullName evidence="2">Uncharacterized protein</fullName>
    </submittedName>
</protein>
<proteinExistence type="predicted"/>
<dbReference type="PANTHER" id="PTHR33512:SF34">
    <property type="entry name" value="MALECTIN-LIKE DOMAIN-CONTAINING PROTEIN"/>
    <property type="match status" value="1"/>
</dbReference>
<dbReference type="EMBL" id="OOIL02006792">
    <property type="protein sequence ID" value="VFR01987.1"/>
    <property type="molecule type" value="Genomic_DNA"/>
</dbReference>
<feature type="compositionally biased region" description="Basic and acidic residues" evidence="1">
    <location>
        <begin position="250"/>
        <end position="267"/>
    </location>
</feature>
<dbReference type="AlphaFoldDB" id="A0A484NP85"/>
<dbReference type="InterPro" id="IPR010605">
    <property type="entry name" value="DUF1191"/>
</dbReference>
<evidence type="ECO:0000256" key="1">
    <source>
        <dbReference type="SAM" id="MobiDB-lite"/>
    </source>
</evidence>
<feature type="region of interest" description="Disordered" evidence="1">
    <location>
        <begin position="250"/>
        <end position="269"/>
    </location>
</feature>
<dbReference type="PANTHER" id="PTHR33512">
    <property type="entry name" value="PROTEIN, PUTATIVE (DUF1191)-RELATED"/>
    <property type="match status" value="1"/>
</dbReference>
<evidence type="ECO:0000313" key="2">
    <source>
        <dbReference type="EMBL" id="VFR01987.1"/>
    </source>
</evidence>
<name>A0A484NP85_9ASTE</name>
<gene>
    <name evidence="2" type="ORF">CCAM_LOCUS43762</name>
</gene>
<keyword evidence="3" id="KW-1185">Reference proteome</keyword>
<accession>A0A484NP85</accession>
<dbReference type="Proteomes" id="UP000595140">
    <property type="component" value="Unassembled WGS sequence"/>
</dbReference>
<dbReference type="Pfam" id="PF06697">
    <property type="entry name" value="DUF1191"/>
    <property type="match status" value="1"/>
</dbReference>
<sequence length="321" mass="34720">MAISKKQSSQHPSLDLRFLVFLTACASSVLDFPAGRAEMSARSLDALLQERAFRALARQRTGVPCDGDVLPGLAGIGVSAVRLRSGSMRRKGFRDFNEFSIPAGVAAQPYAERLALVYHNLGNWSGVYYPLPESFVYLTPVLGLLAYDATDLSASEAPELDLWASEAPFLIKFSRIKPAPAPAEARCAFFDLDGSLEFEIVADGNICKGTKEGHFAIVLELAASGQDGKLPVAPTSTAAKAVALACMKKRGEEKKTPEEASERDVELQRTAAGHTVAPVVSRSERSLLYGKFKRRDATFDPAALMLPALYQEEPSPPFPLE</sequence>
<dbReference type="GO" id="GO:0016020">
    <property type="term" value="C:membrane"/>
    <property type="evidence" value="ECO:0007669"/>
    <property type="project" value="TreeGrafter"/>
</dbReference>
<organism evidence="2 3">
    <name type="scientific">Cuscuta campestris</name>
    <dbReference type="NCBI Taxonomy" id="132261"/>
    <lineage>
        <taxon>Eukaryota</taxon>
        <taxon>Viridiplantae</taxon>
        <taxon>Streptophyta</taxon>
        <taxon>Embryophyta</taxon>
        <taxon>Tracheophyta</taxon>
        <taxon>Spermatophyta</taxon>
        <taxon>Magnoliopsida</taxon>
        <taxon>eudicotyledons</taxon>
        <taxon>Gunneridae</taxon>
        <taxon>Pentapetalae</taxon>
        <taxon>asterids</taxon>
        <taxon>lamiids</taxon>
        <taxon>Solanales</taxon>
        <taxon>Convolvulaceae</taxon>
        <taxon>Cuscuteae</taxon>
        <taxon>Cuscuta</taxon>
        <taxon>Cuscuta subgen. Grammica</taxon>
        <taxon>Cuscuta sect. Cleistogrammica</taxon>
    </lineage>
</organism>
<dbReference type="OrthoDB" id="1925347at2759"/>